<dbReference type="AlphaFoldDB" id="A0A075HUZ0"/>
<reference evidence="1" key="1">
    <citation type="journal article" date="2014" name="Genome Biol. Evol.">
        <title>Pangenome evidence for extensive interdomain horizontal transfer affecting lineage core and shell genes in uncultured planktonic thaumarchaeota and euryarchaeota.</title>
        <authorList>
            <person name="Deschamps P."/>
            <person name="Zivanovic Y."/>
            <person name="Moreira D."/>
            <person name="Rodriguez-Valera F."/>
            <person name="Lopez-Garcia P."/>
        </authorList>
    </citation>
    <scope>NUCLEOTIDE SEQUENCE</scope>
</reference>
<dbReference type="EMBL" id="KF901140">
    <property type="protein sequence ID" value="AIF19534.1"/>
    <property type="molecule type" value="Genomic_DNA"/>
</dbReference>
<sequence length="63" mass="7161">MIPNSANTAHRAVPRTRLFGAAIVWRTPSDDIELKAGRIAVEIAEVRQVVREFSEKRRCNRNS</sequence>
<accession>A0A075HUZ0</accession>
<evidence type="ECO:0000313" key="1">
    <source>
        <dbReference type="EMBL" id="AIF19534.1"/>
    </source>
</evidence>
<organism evidence="1">
    <name type="scientific">uncultured marine group II/III euryarchaeote KM3_87_B04</name>
    <dbReference type="NCBI Taxonomy" id="1456530"/>
    <lineage>
        <taxon>Archaea</taxon>
        <taxon>Methanobacteriati</taxon>
        <taxon>Methanobacteriota</taxon>
        <taxon>environmental samples</taxon>
    </lineage>
</organism>
<protein>
    <submittedName>
        <fullName evidence="1">Uncharacterized protein</fullName>
    </submittedName>
</protein>
<proteinExistence type="predicted"/>
<name>A0A075HUZ0_9EURY</name>